<comment type="caution">
    <text evidence="1">The sequence shown here is derived from an EMBL/GenBank/DDBJ whole genome shotgun (WGS) entry which is preliminary data.</text>
</comment>
<organism evidence="1">
    <name type="scientific">marine sediment metagenome</name>
    <dbReference type="NCBI Taxonomy" id="412755"/>
    <lineage>
        <taxon>unclassified sequences</taxon>
        <taxon>metagenomes</taxon>
        <taxon>ecological metagenomes</taxon>
    </lineage>
</organism>
<sequence length="33" mass="3558">MASCNQISAAGLTATEEKQLVSALFYDYTGYPN</sequence>
<reference evidence="1" key="1">
    <citation type="journal article" date="2014" name="Front. Microbiol.">
        <title>High frequency of phylogenetically diverse reductive dehalogenase-homologous genes in deep subseafloor sedimentary metagenomes.</title>
        <authorList>
            <person name="Kawai M."/>
            <person name="Futagami T."/>
            <person name="Toyoda A."/>
            <person name="Takaki Y."/>
            <person name="Nishi S."/>
            <person name="Hori S."/>
            <person name="Arai W."/>
            <person name="Tsubouchi T."/>
            <person name="Morono Y."/>
            <person name="Uchiyama I."/>
            <person name="Ito T."/>
            <person name="Fujiyama A."/>
            <person name="Inagaki F."/>
            <person name="Takami H."/>
        </authorList>
    </citation>
    <scope>NUCLEOTIDE SEQUENCE</scope>
    <source>
        <strain evidence="1">Expedition CK06-06</strain>
    </source>
</reference>
<feature type="non-terminal residue" evidence="1">
    <location>
        <position position="33"/>
    </location>
</feature>
<dbReference type="AlphaFoldDB" id="X1VXB0"/>
<proteinExistence type="predicted"/>
<accession>X1VXB0</accession>
<gene>
    <name evidence="1" type="ORF">S12H4_42980</name>
</gene>
<protein>
    <submittedName>
        <fullName evidence="1">Uncharacterized protein</fullName>
    </submittedName>
</protein>
<name>X1VXB0_9ZZZZ</name>
<dbReference type="EMBL" id="BARW01026343">
    <property type="protein sequence ID" value="GAJ16255.1"/>
    <property type="molecule type" value="Genomic_DNA"/>
</dbReference>
<evidence type="ECO:0000313" key="1">
    <source>
        <dbReference type="EMBL" id="GAJ16255.1"/>
    </source>
</evidence>